<proteinExistence type="predicted"/>
<keyword evidence="3" id="KW-1185">Reference proteome</keyword>
<feature type="compositionally biased region" description="Gly residues" evidence="1">
    <location>
        <begin position="408"/>
        <end position="426"/>
    </location>
</feature>
<feature type="region of interest" description="Disordered" evidence="1">
    <location>
        <begin position="404"/>
        <end position="474"/>
    </location>
</feature>
<evidence type="ECO:0000313" key="3">
    <source>
        <dbReference type="Proteomes" id="UP000799779"/>
    </source>
</evidence>
<dbReference type="AlphaFoldDB" id="A0A6A5X1T1"/>
<gene>
    <name evidence="2" type="ORF">P154DRAFT_519274</name>
</gene>
<organism evidence="2 3">
    <name type="scientific">Amniculicola lignicola CBS 123094</name>
    <dbReference type="NCBI Taxonomy" id="1392246"/>
    <lineage>
        <taxon>Eukaryota</taxon>
        <taxon>Fungi</taxon>
        <taxon>Dikarya</taxon>
        <taxon>Ascomycota</taxon>
        <taxon>Pezizomycotina</taxon>
        <taxon>Dothideomycetes</taxon>
        <taxon>Pleosporomycetidae</taxon>
        <taxon>Pleosporales</taxon>
        <taxon>Amniculicolaceae</taxon>
        <taxon>Amniculicola</taxon>
    </lineage>
</organism>
<feature type="region of interest" description="Disordered" evidence="1">
    <location>
        <begin position="369"/>
        <end position="391"/>
    </location>
</feature>
<name>A0A6A5X1T1_9PLEO</name>
<accession>A0A6A5X1T1</accession>
<evidence type="ECO:0000256" key="1">
    <source>
        <dbReference type="SAM" id="MobiDB-lite"/>
    </source>
</evidence>
<dbReference type="EMBL" id="ML977567">
    <property type="protein sequence ID" value="KAF2004406.1"/>
    <property type="molecule type" value="Genomic_DNA"/>
</dbReference>
<feature type="region of interest" description="Disordered" evidence="1">
    <location>
        <begin position="135"/>
        <end position="191"/>
    </location>
</feature>
<reference evidence="2" key="1">
    <citation type="journal article" date="2020" name="Stud. Mycol.">
        <title>101 Dothideomycetes genomes: a test case for predicting lifestyles and emergence of pathogens.</title>
        <authorList>
            <person name="Haridas S."/>
            <person name="Albert R."/>
            <person name="Binder M."/>
            <person name="Bloem J."/>
            <person name="Labutti K."/>
            <person name="Salamov A."/>
            <person name="Andreopoulos B."/>
            <person name="Baker S."/>
            <person name="Barry K."/>
            <person name="Bills G."/>
            <person name="Bluhm B."/>
            <person name="Cannon C."/>
            <person name="Castanera R."/>
            <person name="Culley D."/>
            <person name="Daum C."/>
            <person name="Ezra D."/>
            <person name="Gonzalez J."/>
            <person name="Henrissat B."/>
            <person name="Kuo A."/>
            <person name="Liang C."/>
            <person name="Lipzen A."/>
            <person name="Lutzoni F."/>
            <person name="Magnuson J."/>
            <person name="Mondo S."/>
            <person name="Nolan M."/>
            <person name="Ohm R."/>
            <person name="Pangilinan J."/>
            <person name="Park H.-J."/>
            <person name="Ramirez L."/>
            <person name="Alfaro M."/>
            <person name="Sun H."/>
            <person name="Tritt A."/>
            <person name="Yoshinaga Y."/>
            <person name="Zwiers L.-H."/>
            <person name="Turgeon B."/>
            <person name="Goodwin S."/>
            <person name="Spatafora J."/>
            <person name="Crous P."/>
            <person name="Grigoriev I."/>
        </authorList>
    </citation>
    <scope>NUCLEOTIDE SEQUENCE</scope>
    <source>
        <strain evidence="2">CBS 123094</strain>
    </source>
</reference>
<dbReference type="Proteomes" id="UP000799779">
    <property type="component" value="Unassembled WGS sequence"/>
</dbReference>
<feature type="compositionally biased region" description="Low complexity" evidence="1">
    <location>
        <begin position="171"/>
        <end position="185"/>
    </location>
</feature>
<evidence type="ECO:0000313" key="2">
    <source>
        <dbReference type="EMBL" id="KAF2004406.1"/>
    </source>
</evidence>
<dbReference type="OrthoDB" id="60033at2759"/>
<sequence length="474" mass="50898">MAMIPRTEYNNLRSEVRALQQQQKVISTVLNQIRRQNDQLYQQATAFQTLHDRHENSINAILTFLATFYNRSLETNQGMGSFAEMFAPQMPQQQPHGSVVDVGDFPEKVFQQSPQPNRQPRRPLALLPAPVAKADATLSPSDRAATLSPSVRSAVGSPVTKPAPRPTGLRSSAAPPTTASQTPTAFRNRPVRDEAFTAPPKVDVTSPPQPFNALPQDDIMSVIQNANANQPTRQSPQDFSAALSNYETQGGNVPLTQQQRNDVLSLMANNTSAAAPNSTIAHNTNNALINPQPPTMPSLDQFTATQAQLDLLQKMSEEQNSRVQTLQSRLQPLSPSGSIPGLDTSYFGNAHLGEPGAYDLDLDSFVQGDDYFPHTAPNGPSEATPGDFKLPDLNYELPDAPDLNGAGFFEGTGAGGFDGTHDGGLGAEANGDGEGGRVESVSASSTGTSPSVATVEDVEEEGEGRRTSKRTKRK</sequence>
<protein>
    <submittedName>
        <fullName evidence="2">Uncharacterized protein</fullName>
    </submittedName>
</protein>
<feature type="compositionally biased region" description="Low complexity" evidence="1">
    <location>
        <begin position="440"/>
        <end position="455"/>
    </location>
</feature>